<organism evidence="1 2">
    <name type="scientific">Pistacia atlantica</name>
    <dbReference type="NCBI Taxonomy" id="434234"/>
    <lineage>
        <taxon>Eukaryota</taxon>
        <taxon>Viridiplantae</taxon>
        <taxon>Streptophyta</taxon>
        <taxon>Embryophyta</taxon>
        <taxon>Tracheophyta</taxon>
        <taxon>Spermatophyta</taxon>
        <taxon>Magnoliopsida</taxon>
        <taxon>eudicotyledons</taxon>
        <taxon>Gunneridae</taxon>
        <taxon>Pentapetalae</taxon>
        <taxon>rosids</taxon>
        <taxon>malvids</taxon>
        <taxon>Sapindales</taxon>
        <taxon>Anacardiaceae</taxon>
        <taxon>Pistacia</taxon>
    </lineage>
</organism>
<keyword evidence="2" id="KW-1185">Reference proteome</keyword>
<evidence type="ECO:0000313" key="2">
    <source>
        <dbReference type="Proteomes" id="UP001164250"/>
    </source>
</evidence>
<comment type="caution">
    <text evidence="1">The sequence shown here is derived from an EMBL/GenBank/DDBJ whole genome shotgun (WGS) entry which is preliminary data.</text>
</comment>
<protein>
    <submittedName>
        <fullName evidence="1">Uncharacterized protein</fullName>
    </submittedName>
</protein>
<proteinExistence type="predicted"/>
<accession>A0ACC1A5U8</accession>
<evidence type="ECO:0000313" key="1">
    <source>
        <dbReference type="EMBL" id="KAJ0081166.1"/>
    </source>
</evidence>
<sequence length="89" mass="10127">MAFRHKETVEIHKKQEGFSGPYYTATILAAIGKTKYLASATHEFGGCQTILLMLMLMMDGGWEELIHLEWEDGKWVYPGNSREVPSSDF</sequence>
<gene>
    <name evidence="1" type="ORF">Patl1_10518</name>
</gene>
<name>A0ACC1A5U8_9ROSI</name>
<reference evidence="2" key="1">
    <citation type="journal article" date="2023" name="G3 (Bethesda)">
        <title>Genome assembly and association tests identify interacting loci associated with vigor, precocity, and sex in interspecific pistachio rootstocks.</title>
        <authorList>
            <person name="Palmer W."/>
            <person name="Jacygrad E."/>
            <person name="Sagayaradj S."/>
            <person name="Cavanaugh K."/>
            <person name="Han R."/>
            <person name="Bertier L."/>
            <person name="Beede B."/>
            <person name="Kafkas S."/>
            <person name="Golino D."/>
            <person name="Preece J."/>
            <person name="Michelmore R."/>
        </authorList>
    </citation>
    <scope>NUCLEOTIDE SEQUENCE [LARGE SCALE GENOMIC DNA]</scope>
</reference>
<dbReference type="EMBL" id="CM047908">
    <property type="protein sequence ID" value="KAJ0081166.1"/>
    <property type="molecule type" value="Genomic_DNA"/>
</dbReference>
<dbReference type="Proteomes" id="UP001164250">
    <property type="component" value="Chromosome 12"/>
</dbReference>